<comment type="caution">
    <text evidence="3">The sequence shown here is derived from an EMBL/GenBank/DDBJ whole genome shotgun (WGS) entry which is preliminary data.</text>
</comment>
<protein>
    <recommendedName>
        <fullName evidence="5">Squalene cyclase C-terminal domain-containing protein</fullName>
    </recommendedName>
</protein>
<proteinExistence type="predicted"/>
<evidence type="ECO:0000313" key="3">
    <source>
        <dbReference type="EMBL" id="TWT49726.1"/>
    </source>
</evidence>
<name>A0A5C5WFU2_9BACT</name>
<evidence type="ECO:0008006" key="5">
    <source>
        <dbReference type="Google" id="ProtNLM"/>
    </source>
</evidence>
<feature type="compositionally biased region" description="Low complexity" evidence="1">
    <location>
        <begin position="1"/>
        <end position="21"/>
    </location>
</feature>
<evidence type="ECO:0000256" key="2">
    <source>
        <dbReference type="SAM" id="Phobius"/>
    </source>
</evidence>
<keyword evidence="2" id="KW-1133">Transmembrane helix</keyword>
<dbReference type="EMBL" id="SJPI01000003">
    <property type="protein sequence ID" value="TWT49726.1"/>
    <property type="molecule type" value="Genomic_DNA"/>
</dbReference>
<dbReference type="Proteomes" id="UP000316598">
    <property type="component" value="Unassembled WGS sequence"/>
</dbReference>
<evidence type="ECO:0000256" key="1">
    <source>
        <dbReference type="SAM" id="MobiDB-lite"/>
    </source>
</evidence>
<dbReference type="CDD" id="cd00688">
    <property type="entry name" value="ISOPREN_C2_like"/>
    <property type="match status" value="1"/>
</dbReference>
<feature type="transmembrane region" description="Helical" evidence="2">
    <location>
        <begin position="78"/>
        <end position="98"/>
    </location>
</feature>
<dbReference type="AlphaFoldDB" id="A0A5C5WFU2"/>
<keyword evidence="2" id="KW-0812">Transmembrane</keyword>
<reference evidence="3 4" key="1">
    <citation type="submission" date="2019-02" db="EMBL/GenBank/DDBJ databases">
        <title>Deep-cultivation of Planctomycetes and their phenomic and genomic characterization uncovers novel biology.</title>
        <authorList>
            <person name="Wiegand S."/>
            <person name="Jogler M."/>
            <person name="Boedeker C."/>
            <person name="Pinto D."/>
            <person name="Vollmers J."/>
            <person name="Rivas-Marin E."/>
            <person name="Kohn T."/>
            <person name="Peeters S.H."/>
            <person name="Heuer A."/>
            <person name="Rast P."/>
            <person name="Oberbeckmann S."/>
            <person name="Bunk B."/>
            <person name="Jeske O."/>
            <person name="Meyerdierks A."/>
            <person name="Storesund J.E."/>
            <person name="Kallscheuer N."/>
            <person name="Luecker S."/>
            <person name="Lage O.M."/>
            <person name="Pohl T."/>
            <person name="Merkel B.J."/>
            <person name="Hornburger P."/>
            <person name="Mueller R.-W."/>
            <person name="Bruemmer F."/>
            <person name="Labrenz M."/>
            <person name="Spormann A.M."/>
            <person name="Op Den Camp H."/>
            <person name="Overmann J."/>
            <person name="Amann R."/>
            <person name="Jetten M.S.M."/>
            <person name="Mascher T."/>
            <person name="Medema M.H."/>
            <person name="Devos D.P."/>
            <person name="Kaster A.-K."/>
            <person name="Ovreas L."/>
            <person name="Rohde M."/>
            <person name="Galperin M.Y."/>
            <person name="Jogler C."/>
        </authorList>
    </citation>
    <scope>NUCLEOTIDE SEQUENCE [LARGE SCALE GENOMIC DNA]</scope>
    <source>
        <strain evidence="3 4">Pla22</strain>
    </source>
</reference>
<accession>A0A5C5WFU2</accession>
<feature type="region of interest" description="Disordered" evidence="1">
    <location>
        <begin position="1"/>
        <end position="69"/>
    </location>
</feature>
<keyword evidence="2" id="KW-0472">Membrane</keyword>
<organism evidence="3 4">
    <name type="scientific">Rubripirellula amarantea</name>
    <dbReference type="NCBI Taxonomy" id="2527999"/>
    <lineage>
        <taxon>Bacteria</taxon>
        <taxon>Pseudomonadati</taxon>
        <taxon>Planctomycetota</taxon>
        <taxon>Planctomycetia</taxon>
        <taxon>Pirellulales</taxon>
        <taxon>Pirellulaceae</taxon>
        <taxon>Rubripirellula</taxon>
    </lineage>
</organism>
<dbReference type="InterPro" id="IPR008930">
    <property type="entry name" value="Terpenoid_cyclase/PrenylTrfase"/>
</dbReference>
<gene>
    <name evidence="3" type="ORF">Pla22_49270</name>
</gene>
<evidence type="ECO:0000313" key="4">
    <source>
        <dbReference type="Proteomes" id="UP000316598"/>
    </source>
</evidence>
<keyword evidence="4" id="KW-1185">Reference proteome</keyword>
<dbReference type="Gene3D" id="1.50.10.20">
    <property type="match status" value="2"/>
</dbReference>
<feature type="compositionally biased region" description="Polar residues" evidence="1">
    <location>
        <begin position="45"/>
        <end position="69"/>
    </location>
</feature>
<sequence>MKVRIIATTDSIPPSSTDSSPQPVTGGDRARWAGVPPTPKRAEAQENSSSAQPVELGVSSNSASLTSAPLSQRTRVPALLISMIVHTSLLILLALVTIPKGSVVGVKLQGRQTGPSETVTLQAVDLEQQELNHKSHDTATVPVAITFATDFKPSLPNPASEPTEVTTPLPKVDLLIKGGGGGSSGQQGLMQIATGGGLSGRTPERRSELAKKYGATPESEDAVEAALAYLAAHQRRDGSWSFDLSKDPCDGKCRDSKKSGEDPTPSTAATGLALLAFLGAGHTHENDGPYTQNVRRGLYYLRDVVSETESGFDWQHGSMYGHGIALMAMSEAMAMTMNEKEPWNHEFYQLVSGGTAFSCIAQHSSGSWGYYPNSPGDLTVTGWQVLSLIAAKRNKMVLQTHTLRDAKAFALSTCPEDRRYWFGYKGPPGQPTTTAVGLALMLYLGESIQFTPLKIALTEMAERGPMKTNVYHDYYATLALHHARHPDWDRWNQQMRDHLVSTQEKTGHEKGSWHFKDRFGDVGGRLYTTAMCTLTLEVYYRYLPLYSATDEFEL</sequence>
<dbReference type="SUPFAM" id="SSF48239">
    <property type="entry name" value="Terpenoid cyclases/Protein prenyltransferases"/>
    <property type="match status" value="2"/>
</dbReference>